<evidence type="ECO:0000313" key="1">
    <source>
        <dbReference type="EMBL" id="SAK69389.1"/>
    </source>
</evidence>
<keyword evidence="2" id="KW-1185">Reference proteome</keyword>
<accession>A0A158BH64</accession>
<comment type="caution">
    <text evidence="1">The sequence shown here is derived from an EMBL/GenBank/DDBJ whole genome shotgun (WGS) entry which is preliminary data.</text>
</comment>
<dbReference type="Proteomes" id="UP000054911">
    <property type="component" value="Unassembled WGS sequence"/>
</dbReference>
<reference evidence="1" key="1">
    <citation type="submission" date="2016-01" db="EMBL/GenBank/DDBJ databases">
        <authorList>
            <person name="Peeters C."/>
        </authorList>
    </citation>
    <scope>NUCLEOTIDE SEQUENCE [LARGE SCALE GENOMIC DNA]</scope>
    <source>
        <strain evidence="1">LMG 29323</strain>
    </source>
</reference>
<gene>
    <name evidence="1" type="ORF">AWB80_03559</name>
</gene>
<sequence length="70" mass="7898">MSHTHEQEQTDIVIQHATMMHELTRLREVLSLIHDIAQGPPRPNAPQEIARLARCALIVSAAPDYPDFCI</sequence>
<dbReference type="EMBL" id="FCOE02000010">
    <property type="protein sequence ID" value="SAK69389.1"/>
    <property type="molecule type" value="Genomic_DNA"/>
</dbReference>
<organism evidence="1 2">
    <name type="scientific">Caballeronia pedi</name>
    <dbReference type="NCBI Taxonomy" id="1777141"/>
    <lineage>
        <taxon>Bacteria</taxon>
        <taxon>Pseudomonadati</taxon>
        <taxon>Pseudomonadota</taxon>
        <taxon>Betaproteobacteria</taxon>
        <taxon>Burkholderiales</taxon>
        <taxon>Burkholderiaceae</taxon>
        <taxon>Caballeronia</taxon>
    </lineage>
</organism>
<protein>
    <submittedName>
        <fullName evidence="1">Uncharacterized protein</fullName>
    </submittedName>
</protein>
<dbReference type="OrthoDB" id="9969085at2"/>
<name>A0A158BH64_9BURK</name>
<dbReference type="AlphaFoldDB" id="A0A158BH64"/>
<proteinExistence type="predicted"/>
<evidence type="ECO:0000313" key="2">
    <source>
        <dbReference type="Proteomes" id="UP000054911"/>
    </source>
</evidence>
<dbReference type="RefSeq" id="WP_143328069.1">
    <property type="nucleotide sequence ID" value="NZ_FCOE02000010.1"/>
</dbReference>